<feature type="transmembrane region" description="Helical" evidence="3">
    <location>
        <begin position="67"/>
        <end position="85"/>
    </location>
</feature>
<proteinExistence type="predicted"/>
<evidence type="ECO:0000313" key="5">
    <source>
        <dbReference type="Proteomes" id="UP000531216"/>
    </source>
</evidence>
<keyword evidence="5" id="KW-1185">Reference proteome</keyword>
<sequence length="302" mass="30789">MVDVVDRSTYAAAPLKRISWGAIVAGTILALVFQVMLALLGLGIGLATIDPQSGDTPALTTFGSASGIWAVLTVLIATFLGAYAAARFAGSASKRDAALHGVTTWATATLVAVYLLTSGASALVTSAFGALGSTVSSLGSAVSSVIPNSIDSLPPELQQQARQLLQRGENQAQQAAGQAQDQAQQAADQARQATGQQDLTAAAAEIFKGLGQDATPQQRSAAVQVISQQAGISQTEAEQRLNQFQQQYDQAVAQARQTAGEAAKAASGAAFGAFVGLLLGLIAGAVGGIVGRAKRTVGYYRD</sequence>
<dbReference type="GO" id="GO:0008168">
    <property type="term" value="F:methyltransferase activity"/>
    <property type="evidence" value="ECO:0007669"/>
    <property type="project" value="UniProtKB-KW"/>
</dbReference>
<dbReference type="OrthoDB" id="7276301at2"/>
<dbReference type="AlphaFoldDB" id="A0A7W6FU27"/>
<gene>
    <name evidence="4" type="ORF">GGR05_001785</name>
</gene>
<protein>
    <submittedName>
        <fullName evidence="4">ABC-type transport system involved in multi-copper enzyme maturation permease subunit/tetrahydromethanopterin S-methyltransferase subunit G</fullName>
    </submittedName>
</protein>
<evidence type="ECO:0000313" key="4">
    <source>
        <dbReference type="EMBL" id="MBB3935641.1"/>
    </source>
</evidence>
<dbReference type="RefSeq" id="WP_090960665.1">
    <property type="nucleotide sequence ID" value="NZ_CP181348.1"/>
</dbReference>
<keyword evidence="1" id="KW-0175">Coiled coil</keyword>
<evidence type="ECO:0000256" key="1">
    <source>
        <dbReference type="SAM" id="Coils"/>
    </source>
</evidence>
<feature type="transmembrane region" description="Helical" evidence="3">
    <location>
        <begin position="20"/>
        <end position="47"/>
    </location>
</feature>
<dbReference type="GO" id="GO:0032259">
    <property type="term" value="P:methylation"/>
    <property type="evidence" value="ECO:0007669"/>
    <property type="project" value="UniProtKB-KW"/>
</dbReference>
<comment type="caution">
    <text evidence="4">The sequence shown here is derived from an EMBL/GenBank/DDBJ whole genome shotgun (WGS) entry which is preliminary data.</text>
</comment>
<dbReference type="Proteomes" id="UP000531216">
    <property type="component" value="Unassembled WGS sequence"/>
</dbReference>
<organism evidence="4 5">
    <name type="scientific">Aureimonas phyllosphaerae</name>
    <dbReference type="NCBI Taxonomy" id="1166078"/>
    <lineage>
        <taxon>Bacteria</taxon>
        <taxon>Pseudomonadati</taxon>
        <taxon>Pseudomonadota</taxon>
        <taxon>Alphaproteobacteria</taxon>
        <taxon>Hyphomicrobiales</taxon>
        <taxon>Aurantimonadaceae</taxon>
        <taxon>Aureimonas</taxon>
    </lineage>
</organism>
<keyword evidence="3" id="KW-0472">Membrane</keyword>
<keyword evidence="4" id="KW-0489">Methyltransferase</keyword>
<feature type="region of interest" description="Disordered" evidence="2">
    <location>
        <begin position="168"/>
        <end position="194"/>
    </location>
</feature>
<name>A0A7W6FU27_9HYPH</name>
<keyword evidence="3" id="KW-0812">Transmembrane</keyword>
<feature type="coiled-coil region" evidence="1">
    <location>
        <begin position="234"/>
        <end position="261"/>
    </location>
</feature>
<dbReference type="EMBL" id="JACIDO010000003">
    <property type="protein sequence ID" value="MBB3935641.1"/>
    <property type="molecule type" value="Genomic_DNA"/>
</dbReference>
<keyword evidence="4" id="KW-0808">Transferase</keyword>
<feature type="transmembrane region" description="Helical" evidence="3">
    <location>
        <begin position="269"/>
        <end position="291"/>
    </location>
</feature>
<evidence type="ECO:0000256" key="2">
    <source>
        <dbReference type="SAM" id="MobiDB-lite"/>
    </source>
</evidence>
<keyword evidence="3" id="KW-1133">Transmembrane helix</keyword>
<evidence type="ECO:0000256" key="3">
    <source>
        <dbReference type="SAM" id="Phobius"/>
    </source>
</evidence>
<accession>A0A7W6FU27</accession>
<reference evidence="4 5" key="1">
    <citation type="submission" date="2020-08" db="EMBL/GenBank/DDBJ databases">
        <title>Genomic Encyclopedia of Type Strains, Phase IV (KMG-IV): sequencing the most valuable type-strain genomes for metagenomic binning, comparative biology and taxonomic classification.</title>
        <authorList>
            <person name="Goeker M."/>
        </authorList>
    </citation>
    <scope>NUCLEOTIDE SEQUENCE [LARGE SCALE GENOMIC DNA]</scope>
    <source>
        <strain evidence="4 5">DSM 25024</strain>
    </source>
</reference>